<name>A0A1D9GAI3_MOOP1</name>
<dbReference type="InterPro" id="IPR055188">
    <property type="entry name" value="Choice_anch_I"/>
</dbReference>
<dbReference type="InterPro" id="IPR015943">
    <property type="entry name" value="WD40/YVTN_repeat-like_dom_sf"/>
</dbReference>
<reference evidence="4" key="1">
    <citation type="submission" date="2016-10" db="EMBL/GenBank/DDBJ databases">
        <title>Comparative genomics uncovers the prolific and rare metabolic potential of the cyanobacterial genus Moorea.</title>
        <authorList>
            <person name="Leao T."/>
            <person name="Castelao G."/>
            <person name="Korobeynikov A."/>
            <person name="Monroe E.A."/>
            <person name="Podell S."/>
            <person name="Glukhov E."/>
            <person name="Allen E."/>
            <person name="Gerwick W.H."/>
            <person name="Gerwick L."/>
        </authorList>
    </citation>
    <scope>NUCLEOTIDE SEQUENCE [LARGE SCALE GENOMIC DNA]</scope>
    <source>
        <strain evidence="4">JHB</strain>
    </source>
</reference>
<dbReference type="Proteomes" id="UP000176944">
    <property type="component" value="Chromosome"/>
</dbReference>
<organism evidence="3 4">
    <name type="scientific">Moorena producens (strain JHB)</name>
    <dbReference type="NCBI Taxonomy" id="1454205"/>
    <lineage>
        <taxon>Bacteria</taxon>
        <taxon>Bacillati</taxon>
        <taxon>Cyanobacteriota</taxon>
        <taxon>Cyanophyceae</taxon>
        <taxon>Coleofasciculales</taxon>
        <taxon>Coleofasciculaceae</taxon>
        <taxon>Moorena</taxon>
    </lineage>
</organism>
<dbReference type="AlphaFoldDB" id="A0A1D9GAI3"/>
<dbReference type="SUPFAM" id="SSF75011">
    <property type="entry name" value="3-carboxy-cis,cis-mucoante lactonizing enzyme"/>
    <property type="match status" value="1"/>
</dbReference>
<dbReference type="InterPro" id="IPR052956">
    <property type="entry name" value="Mesenchyme-surface_protein"/>
</dbReference>
<dbReference type="Gene3D" id="2.130.10.10">
    <property type="entry name" value="YVTN repeat-like/Quinoprotein amine dehydrogenase"/>
    <property type="match status" value="1"/>
</dbReference>
<dbReference type="EMBL" id="CP017708">
    <property type="protein sequence ID" value="AOY84637.1"/>
    <property type="molecule type" value="Genomic_DNA"/>
</dbReference>
<dbReference type="SUPFAM" id="SSF50969">
    <property type="entry name" value="YVTN repeat-like/Quinoprotein amine dehydrogenase"/>
    <property type="match status" value="1"/>
</dbReference>
<dbReference type="NCBIfam" id="NF038117">
    <property type="entry name" value="choice_anch_I"/>
    <property type="match status" value="1"/>
</dbReference>
<evidence type="ECO:0000313" key="3">
    <source>
        <dbReference type="EMBL" id="AOY84637.1"/>
    </source>
</evidence>
<gene>
    <name evidence="3" type="ORF">BJP36_11875</name>
</gene>
<accession>A0A1D9GAI3</accession>
<feature type="chain" id="PRO_5009441832" evidence="1">
    <location>
        <begin position="25"/>
        <end position="586"/>
    </location>
</feature>
<evidence type="ECO:0000259" key="2">
    <source>
        <dbReference type="Pfam" id="PF22494"/>
    </source>
</evidence>
<proteinExistence type="predicted"/>
<evidence type="ECO:0000313" key="4">
    <source>
        <dbReference type="Proteomes" id="UP000176944"/>
    </source>
</evidence>
<feature type="signal peptide" evidence="1">
    <location>
        <begin position="1"/>
        <end position="24"/>
    </location>
</feature>
<keyword evidence="1" id="KW-0732">Signal</keyword>
<protein>
    <submittedName>
        <fullName evidence="3">Choice-of-anchor I family protein</fullName>
    </submittedName>
</protein>
<dbReference type="InterPro" id="IPR011044">
    <property type="entry name" value="Quino_amine_DH_bsu"/>
</dbReference>
<sequence>MPKIIQLTLHSTLLLGILTSPAAAFSLDIKPISTFSTGIFDDGAAEISTFDPLSQRLFVTNASSNQVDVLEFAGGNLSLSTTIPLESFGATPTSIASSNGLLAVSVANEVQTDPGTVAFFDTNGNFKTSVRVGALPDAVTFTPDGRKLLVANEGEPAFSETLGQIVNPKGSVSIIDLLDPKHPTVRTADFSSFSKQDLENQGVQLFVDAFEELEASSQEEFGIEDLFESPITPDRDLEPENITVSDDGKTAWVALQENNAIGVLNLETNEFTNVVGLGVKDHSEPNNGLDTSDRDDAINIENRPVFGLFQPDQLDVYSVDGITYLVTANEGDFLRIEGDLDGEEETFFEEDERIDDLVLDPTAFPDAIALQEDDVLGRLQVSTINGDPDGDGDFDQLFAFGGRSFSIWKVTEDGLVLVFDSGDAFEQITADLFPDFFNAEAEENNFDTRSDNRGPEPQGITVVELFGRTFAFIGFEQIGGFIVYDVTDPENAFFVNYINNRDFLGDPEAGTAGDLGPEGLLFISAEDSPNDTPMLVLNNEVSGTTTVYSIEQVPEPSSLLGLLQVIALGCIAWKGKLSTTCKETSL</sequence>
<dbReference type="PANTHER" id="PTHR46928:SF1">
    <property type="entry name" value="MESENCHYME-SPECIFIC CELL SURFACE GLYCOPROTEIN"/>
    <property type="match status" value="1"/>
</dbReference>
<dbReference type="Pfam" id="PF22494">
    <property type="entry name" value="choice_anch_I"/>
    <property type="match status" value="1"/>
</dbReference>
<feature type="domain" description="Choice-of-anchor I" evidence="2">
    <location>
        <begin position="42"/>
        <end position="550"/>
    </location>
</feature>
<evidence type="ECO:0000256" key="1">
    <source>
        <dbReference type="SAM" id="SignalP"/>
    </source>
</evidence>
<dbReference type="PANTHER" id="PTHR46928">
    <property type="entry name" value="MESENCHYME-SPECIFIC CELL SURFACE GLYCOPROTEIN"/>
    <property type="match status" value="1"/>
</dbReference>